<dbReference type="Proteomes" id="UP000316291">
    <property type="component" value="Unassembled WGS sequence"/>
</dbReference>
<evidence type="ECO:0000259" key="1">
    <source>
        <dbReference type="Pfam" id="PF26354"/>
    </source>
</evidence>
<sequence>MDHTSDPNALRYVIDPGRLDLVEEFRASPLGVHSPELRKLLARMRWGRPEGRLVLIVLEPGKAWRLSRIPARRGDPMPFVDDRIFTSLAEAEWHVFKLRWKEMTGVTLPAEVSGDL</sequence>
<reference evidence="2 3" key="1">
    <citation type="journal article" date="2015" name="Stand. Genomic Sci.">
        <title>Genomic Encyclopedia of Bacterial and Archaeal Type Strains, Phase III: the genomes of soil and plant-associated and newly described type strains.</title>
        <authorList>
            <person name="Whitman W.B."/>
            <person name="Woyke T."/>
            <person name="Klenk H.P."/>
            <person name="Zhou Y."/>
            <person name="Lilburn T.G."/>
            <person name="Beck B.J."/>
            <person name="De Vos P."/>
            <person name="Vandamme P."/>
            <person name="Eisen J.A."/>
            <person name="Garrity G."/>
            <person name="Hugenholtz P."/>
            <person name="Kyrpides N.C."/>
        </authorList>
    </citation>
    <scope>NUCLEOTIDE SEQUENCE [LARGE SCALE GENOMIC DNA]</scope>
    <source>
        <strain evidence="2 3">CGMCC 1.10948</strain>
    </source>
</reference>
<dbReference type="AlphaFoldDB" id="A0A562RX00"/>
<dbReference type="OrthoDB" id="7068805at2"/>
<proteinExistence type="predicted"/>
<feature type="domain" description="N,N-dimethylformamidase alpha subunit" evidence="1">
    <location>
        <begin position="20"/>
        <end position="104"/>
    </location>
</feature>
<organism evidence="2 3">
    <name type="scientific">Bradyrhizobium huanghuaihaiense</name>
    <dbReference type="NCBI Taxonomy" id="990078"/>
    <lineage>
        <taxon>Bacteria</taxon>
        <taxon>Pseudomonadati</taxon>
        <taxon>Pseudomonadota</taxon>
        <taxon>Alphaproteobacteria</taxon>
        <taxon>Hyphomicrobiales</taxon>
        <taxon>Nitrobacteraceae</taxon>
        <taxon>Bradyrhizobium</taxon>
    </lineage>
</organism>
<protein>
    <recommendedName>
        <fullName evidence="1">N,N-dimethylformamidase alpha subunit domain-containing protein</fullName>
    </recommendedName>
</protein>
<comment type="caution">
    <text evidence="2">The sequence shown here is derived from an EMBL/GenBank/DDBJ whole genome shotgun (WGS) entry which is preliminary data.</text>
</comment>
<name>A0A562RX00_9BRAD</name>
<keyword evidence="3" id="KW-1185">Reference proteome</keyword>
<dbReference type="Pfam" id="PF26354">
    <property type="entry name" value="DMF_alpha"/>
    <property type="match status" value="1"/>
</dbReference>
<dbReference type="EMBL" id="VLLA01000004">
    <property type="protein sequence ID" value="TWI72836.1"/>
    <property type="molecule type" value="Genomic_DNA"/>
</dbReference>
<dbReference type="InterPro" id="IPR058713">
    <property type="entry name" value="DMF_alpha_dom"/>
</dbReference>
<evidence type="ECO:0000313" key="2">
    <source>
        <dbReference type="EMBL" id="TWI72836.1"/>
    </source>
</evidence>
<gene>
    <name evidence="2" type="ORF">IQ16_02415</name>
</gene>
<dbReference type="RefSeq" id="WP_063710342.1">
    <property type="nucleotide sequence ID" value="NZ_VLLA01000004.1"/>
</dbReference>
<accession>A0A562RX00</accession>
<evidence type="ECO:0000313" key="3">
    <source>
        <dbReference type="Proteomes" id="UP000316291"/>
    </source>
</evidence>